<evidence type="ECO:0000256" key="1">
    <source>
        <dbReference type="SAM" id="Phobius"/>
    </source>
</evidence>
<keyword evidence="1" id="KW-0472">Membrane</keyword>
<comment type="caution">
    <text evidence="2">The sequence shown here is derived from an EMBL/GenBank/DDBJ whole genome shotgun (WGS) entry which is preliminary data.</text>
</comment>
<feature type="transmembrane region" description="Helical" evidence="1">
    <location>
        <begin position="173"/>
        <end position="192"/>
    </location>
</feature>
<feature type="transmembrane region" description="Helical" evidence="1">
    <location>
        <begin position="218"/>
        <end position="242"/>
    </location>
</feature>
<sequence length="413" mass="42115">MSEGLGGYGRLLADPAARWFSTAGLLGRMQISMTGLSTVLLISIVTGSFTRAGLVTAAATLTGAAITPFWGRSIDRIGQARVLVLTALLFTLGAGVLIVTVLERWPLWTTLAAAVLSGTGISQAGNAVRARWAHRLSDPAQRDVAFALEAVVDELIFITGPLLVTFACTTVHPALGLVIAAALTLGGSVWLASQRRTEPPVHQVGADELRERLPGRRLAPVVVCCLALGVVFGGMEVAIVAYAGERGILSGTGLFTMAWALGSLVAGAVTGGIAWKAPPGRRFRIGTLALAVSLAPLPFLSWPGVSPWVMGVVLVLSGFAIAPTLIASVAVVQGGVPASRLTEALGWTQTGLAAGIAVGGAVVGRTVDVWHAFGAFVALALAGVVLVAGSLSVPAAGRPSADEPAVAPEPEPS</sequence>
<dbReference type="PANTHER" id="PTHR23542:SF1">
    <property type="entry name" value="MAJOR FACILITATOR SUPERFAMILY (MFS) PROFILE DOMAIN-CONTAINING PROTEIN"/>
    <property type="match status" value="1"/>
</dbReference>
<accession>A0A7W3P7S9</accession>
<evidence type="ECO:0000313" key="3">
    <source>
        <dbReference type="Proteomes" id="UP000523079"/>
    </source>
</evidence>
<evidence type="ECO:0000313" key="2">
    <source>
        <dbReference type="EMBL" id="MBA8796320.1"/>
    </source>
</evidence>
<keyword evidence="1" id="KW-0812">Transmembrane</keyword>
<dbReference type="InterPro" id="IPR011701">
    <property type="entry name" value="MFS"/>
</dbReference>
<feature type="transmembrane region" description="Helical" evidence="1">
    <location>
        <begin position="308"/>
        <end position="332"/>
    </location>
</feature>
<protein>
    <submittedName>
        <fullName evidence="2">MFS family permease</fullName>
    </submittedName>
</protein>
<dbReference type="Gene3D" id="1.20.1250.20">
    <property type="entry name" value="MFS general substrate transporter like domains"/>
    <property type="match status" value="1"/>
</dbReference>
<dbReference type="SUPFAM" id="SSF103473">
    <property type="entry name" value="MFS general substrate transporter"/>
    <property type="match status" value="1"/>
</dbReference>
<dbReference type="AlphaFoldDB" id="A0A7W3P7S9"/>
<name>A0A7W3P7S9_9ACTN</name>
<keyword evidence="3" id="KW-1185">Reference proteome</keyword>
<dbReference type="GO" id="GO:0022857">
    <property type="term" value="F:transmembrane transporter activity"/>
    <property type="evidence" value="ECO:0007669"/>
    <property type="project" value="InterPro"/>
</dbReference>
<dbReference type="Proteomes" id="UP000523079">
    <property type="component" value="Unassembled WGS sequence"/>
</dbReference>
<feature type="transmembrane region" description="Helical" evidence="1">
    <location>
        <begin position="25"/>
        <end position="46"/>
    </location>
</feature>
<organism evidence="2 3">
    <name type="scientific">Microlunatus kandeliicorticis</name>
    <dbReference type="NCBI Taxonomy" id="1759536"/>
    <lineage>
        <taxon>Bacteria</taxon>
        <taxon>Bacillati</taxon>
        <taxon>Actinomycetota</taxon>
        <taxon>Actinomycetes</taxon>
        <taxon>Propionibacteriales</taxon>
        <taxon>Propionibacteriaceae</taxon>
        <taxon>Microlunatus</taxon>
    </lineage>
</organism>
<dbReference type="Pfam" id="PF07690">
    <property type="entry name" value="MFS_1"/>
    <property type="match status" value="1"/>
</dbReference>
<feature type="transmembrane region" description="Helical" evidence="1">
    <location>
        <begin position="344"/>
        <end position="363"/>
    </location>
</feature>
<reference evidence="2 3" key="1">
    <citation type="submission" date="2020-07" db="EMBL/GenBank/DDBJ databases">
        <title>Sequencing the genomes of 1000 actinobacteria strains.</title>
        <authorList>
            <person name="Klenk H.-P."/>
        </authorList>
    </citation>
    <scope>NUCLEOTIDE SEQUENCE [LARGE SCALE GENOMIC DNA]</scope>
    <source>
        <strain evidence="2 3">DSM 100723</strain>
    </source>
</reference>
<dbReference type="EMBL" id="JACGWT010000009">
    <property type="protein sequence ID" value="MBA8796320.1"/>
    <property type="molecule type" value="Genomic_DNA"/>
</dbReference>
<gene>
    <name evidence="2" type="ORF">FHX74_003973</name>
</gene>
<dbReference type="InterPro" id="IPR036259">
    <property type="entry name" value="MFS_trans_sf"/>
</dbReference>
<feature type="transmembrane region" description="Helical" evidence="1">
    <location>
        <begin position="82"/>
        <end position="101"/>
    </location>
</feature>
<dbReference type="PANTHER" id="PTHR23542">
    <property type="match status" value="1"/>
</dbReference>
<feature type="transmembrane region" description="Helical" evidence="1">
    <location>
        <begin position="285"/>
        <end position="302"/>
    </location>
</feature>
<feature type="transmembrane region" description="Helical" evidence="1">
    <location>
        <begin position="369"/>
        <end position="391"/>
    </location>
</feature>
<keyword evidence="1" id="KW-1133">Transmembrane helix</keyword>
<feature type="transmembrane region" description="Helical" evidence="1">
    <location>
        <begin position="248"/>
        <end position="273"/>
    </location>
</feature>
<proteinExistence type="predicted"/>
<dbReference type="RefSeq" id="WP_182561946.1">
    <property type="nucleotide sequence ID" value="NZ_JACGWT010000009.1"/>
</dbReference>